<dbReference type="Pfam" id="PF06609">
    <property type="entry name" value="TRI12"/>
    <property type="match status" value="1"/>
</dbReference>
<keyword evidence="2" id="KW-0813">Transport</keyword>
<feature type="transmembrane region" description="Helical" evidence="7">
    <location>
        <begin position="249"/>
        <end position="268"/>
    </location>
</feature>
<evidence type="ECO:0000256" key="6">
    <source>
        <dbReference type="SAM" id="MobiDB-lite"/>
    </source>
</evidence>
<comment type="subcellular location">
    <subcellularLocation>
        <location evidence="1">Membrane</location>
        <topology evidence="1">Multi-pass membrane protein</topology>
    </subcellularLocation>
</comment>
<gene>
    <name evidence="8" type="ORF">M430DRAFT_132584</name>
</gene>
<keyword evidence="9" id="KW-1185">Reference proteome</keyword>
<dbReference type="GO" id="GO:0005886">
    <property type="term" value="C:plasma membrane"/>
    <property type="evidence" value="ECO:0007669"/>
    <property type="project" value="TreeGrafter"/>
</dbReference>
<keyword evidence="5 7" id="KW-0472">Membrane</keyword>
<dbReference type="RefSeq" id="XP_024725787.1">
    <property type="nucleotide sequence ID" value="XM_024862257.1"/>
</dbReference>
<feature type="transmembrane region" description="Helical" evidence="7">
    <location>
        <begin position="442"/>
        <end position="468"/>
    </location>
</feature>
<protein>
    <recommendedName>
        <fullName evidence="10">Major facilitator superfamily (MFS) profile domain-containing protein</fullName>
    </recommendedName>
</protein>
<dbReference type="GO" id="GO:0022857">
    <property type="term" value="F:transmembrane transporter activity"/>
    <property type="evidence" value="ECO:0007669"/>
    <property type="project" value="InterPro"/>
</dbReference>
<dbReference type="Proteomes" id="UP000241818">
    <property type="component" value="Unassembled WGS sequence"/>
</dbReference>
<dbReference type="GeneID" id="36570338"/>
<dbReference type="PANTHER" id="PTHR23501:SF195">
    <property type="entry name" value="PEP5"/>
    <property type="match status" value="1"/>
</dbReference>
<feature type="transmembrane region" description="Helical" evidence="7">
    <location>
        <begin position="176"/>
        <end position="196"/>
    </location>
</feature>
<dbReference type="PROSITE" id="PS00216">
    <property type="entry name" value="SUGAR_TRANSPORT_1"/>
    <property type="match status" value="1"/>
</dbReference>
<dbReference type="EMBL" id="KZ679006">
    <property type="protein sequence ID" value="PSS28262.1"/>
    <property type="molecule type" value="Genomic_DNA"/>
</dbReference>
<feature type="transmembrane region" description="Helical" evidence="7">
    <location>
        <begin position="50"/>
        <end position="70"/>
    </location>
</feature>
<feature type="transmembrane region" description="Helical" evidence="7">
    <location>
        <begin position="387"/>
        <end position="406"/>
    </location>
</feature>
<dbReference type="Gene3D" id="1.20.1250.20">
    <property type="entry name" value="MFS general substrate transporter like domains"/>
    <property type="match status" value="1"/>
</dbReference>
<evidence type="ECO:0000313" key="8">
    <source>
        <dbReference type="EMBL" id="PSS28262.1"/>
    </source>
</evidence>
<feature type="transmembrane region" description="Helical" evidence="7">
    <location>
        <begin position="113"/>
        <end position="133"/>
    </location>
</feature>
<accession>A0A2T3BFV1</accession>
<dbReference type="SUPFAM" id="SSF103473">
    <property type="entry name" value="MFS general substrate transporter"/>
    <property type="match status" value="1"/>
</dbReference>
<evidence type="ECO:0000256" key="1">
    <source>
        <dbReference type="ARBA" id="ARBA00004141"/>
    </source>
</evidence>
<dbReference type="InterPro" id="IPR036259">
    <property type="entry name" value="MFS_trans_sf"/>
</dbReference>
<dbReference type="OrthoDB" id="4161376at2759"/>
<evidence type="ECO:0008006" key="10">
    <source>
        <dbReference type="Google" id="ProtNLM"/>
    </source>
</evidence>
<evidence type="ECO:0000256" key="3">
    <source>
        <dbReference type="ARBA" id="ARBA00022692"/>
    </source>
</evidence>
<feature type="transmembrane region" description="Helical" evidence="7">
    <location>
        <begin position="77"/>
        <end position="101"/>
    </location>
</feature>
<dbReference type="PANTHER" id="PTHR23501">
    <property type="entry name" value="MAJOR FACILITATOR SUPERFAMILY"/>
    <property type="match status" value="1"/>
</dbReference>
<feature type="compositionally biased region" description="Basic and acidic residues" evidence="6">
    <location>
        <begin position="11"/>
        <end position="24"/>
    </location>
</feature>
<evidence type="ECO:0000256" key="4">
    <source>
        <dbReference type="ARBA" id="ARBA00022989"/>
    </source>
</evidence>
<dbReference type="InterPro" id="IPR053791">
    <property type="entry name" value="MFS_Tri12-like"/>
</dbReference>
<feature type="transmembrane region" description="Helical" evidence="7">
    <location>
        <begin position="412"/>
        <end position="435"/>
    </location>
</feature>
<dbReference type="InterPro" id="IPR010573">
    <property type="entry name" value="MFS_Str1/Tri12-like"/>
</dbReference>
<feature type="transmembrane region" description="Helical" evidence="7">
    <location>
        <begin position="537"/>
        <end position="557"/>
    </location>
</feature>
<reference evidence="8 9" key="1">
    <citation type="journal article" date="2018" name="New Phytol.">
        <title>Comparative genomics and transcriptomics depict ericoid mycorrhizal fungi as versatile saprotrophs and plant mutualists.</title>
        <authorList>
            <person name="Martino E."/>
            <person name="Morin E."/>
            <person name="Grelet G.A."/>
            <person name="Kuo A."/>
            <person name="Kohler A."/>
            <person name="Daghino S."/>
            <person name="Barry K.W."/>
            <person name="Cichocki N."/>
            <person name="Clum A."/>
            <person name="Dockter R.B."/>
            <person name="Hainaut M."/>
            <person name="Kuo R.C."/>
            <person name="LaButti K."/>
            <person name="Lindahl B.D."/>
            <person name="Lindquist E.A."/>
            <person name="Lipzen A."/>
            <person name="Khouja H.R."/>
            <person name="Magnuson J."/>
            <person name="Murat C."/>
            <person name="Ohm R.A."/>
            <person name="Singer S.W."/>
            <person name="Spatafora J.W."/>
            <person name="Wang M."/>
            <person name="Veneault-Fourrey C."/>
            <person name="Henrissat B."/>
            <person name="Grigoriev I.V."/>
            <person name="Martin F.M."/>
            <person name="Perotto S."/>
        </authorList>
    </citation>
    <scope>NUCLEOTIDE SEQUENCE [LARGE SCALE GENOMIC DNA]</scope>
    <source>
        <strain evidence="8 9">ATCC 22711</strain>
    </source>
</reference>
<keyword evidence="4 7" id="KW-1133">Transmembrane helix</keyword>
<feature type="region of interest" description="Disordered" evidence="6">
    <location>
        <begin position="1"/>
        <end position="35"/>
    </location>
</feature>
<evidence type="ECO:0000313" key="9">
    <source>
        <dbReference type="Proteomes" id="UP000241818"/>
    </source>
</evidence>
<dbReference type="AlphaFoldDB" id="A0A2T3BFV1"/>
<feature type="transmembrane region" description="Helical" evidence="7">
    <location>
        <begin position="280"/>
        <end position="297"/>
    </location>
</feature>
<feature type="transmembrane region" description="Helical" evidence="7">
    <location>
        <begin position="355"/>
        <end position="375"/>
    </location>
</feature>
<sequence length="579" mass="62072">MQKSQATEVIEEQKPEVVRSEKELGSPNADKVSIREDEAEPVPHLHAKTFLTLFAICLICFAEVINVVGAGSRARDIAIVVGGSSNTVWLTSSVTILTVVLSPPVSQASDYWGRRWFLIVLTLCGSVGSVIVARAKSMRMAIAGEVVTGLSYGAQPLLHAISSEVLPRKYRPYGQALDNLAGALSGLTAILVGGAMTRHGNHAGFRNYWYMSTAFYTIAAVICFLLYNPPVRESQMGLTNWEKIRKLDWIGYALLATGLVLFCMGLVWSQNPYPWTNAHVLAPFLIGVVLIACLVLYETRFKKDGMFHHGLFSRGWNFVIALICLFAEGLAFFAANNYFSYELIVLYNTDPLTTGVRYGISSMVYAVVTCLAGAFCSITKRIRYPTALAFSFTTTFFICMATATPGSSTAVWAYPVFLGMGLGICLCALVTVAQLSTTPELIAIASGLTISVRSFGGSVGLAVFNAIYTSKYGGSISPKIAAAALPLGLPSTSLPALIEGLTSANSTAIAAVPGITPEIISAATGGLLEAHAIGFRYVWVTAGCFSATAAICALFLVDPTKEFNMHIDAPAENEKELFS</sequence>
<feature type="transmembrane region" description="Helical" evidence="7">
    <location>
        <begin position="208"/>
        <end position="228"/>
    </location>
</feature>
<dbReference type="InParanoid" id="A0A2T3BFV1"/>
<evidence type="ECO:0000256" key="5">
    <source>
        <dbReference type="ARBA" id="ARBA00023136"/>
    </source>
</evidence>
<dbReference type="CDD" id="cd06179">
    <property type="entry name" value="MFS_TRI12_like"/>
    <property type="match status" value="1"/>
</dbReference>
<evidence type="ECO:0000256" key="2">
    <source>
        <dbReference type="ARBA" id="ARBA00022448"/>
    </source>
</evidence>
<keyword evidence="3 7" id="KW-0812">Transmembrane</keyword>
<name>A0A2T3BFV1_AMORE</name>
<feature type="transmembrane region" description="Helical" evidence="7">
    <location>
        <begin position="318"/>
        <end position="335"/>
    </location>
</feature>
<organism evidence="8 9">
    <name type="scientific">Amorphotheca resinae ATCC 22711</name>
    <dbReference type="NCBI Taxonomy" id="857342"/>
    <lineage>
        <taxon>Eukaryota</taxon>
        <taxon>Fungi</taxon>
        <taxon>Dikarya</taxon>
        <taxon>Ascomycota</taxon>
        <taxon>Pezizomycotina</taxon>
        <taxon>Leotiomycetes</taxon>
        <taxon>Helotiales</taxon>
        <taxon>Amorphothecaceae</taxon>
        <taxon>Amorphotheca</taxon>
    </lineage>
</organism>
<evidence type="ECO:0000256" key="7">
    <source>
        <dbReference type="SAM" id="Phobius"/>
    </source>
</evidence>
<proteinExistence type="predicted"/>
<dbReference type="InterPro" id="IPR005829">
    <property type="entry name" value="Sugar_transporter_CS"/>
</dbReference>